<dbReference type="AlphaFoldDB" id="A0A504JDU4"/>
<dbReference type="PANTHER" id="PTHR46825">
    <property type="entry name" value="D-ALANYL-D-ALANINE-CARBOXYPEPTIDASE/ENDOPEPTIDASE AMPH"/>
    <property type="match status" value="1"/>
</dbReference>
<dbReference type="InterPro" id="IPR050491">
    <property type="entry name" value="AmpC-like"/>
</dbReference>
<dbReference type="InterPro" id="IPR019734">
    <property type="entry name" value="TPR_rpt"/>
</dbReference>
<feature type="repeat" description="TPR" evidence="1">
    <location>
        <begin position="584"/>
        <end position="617"/>
    </location>
</feature>
<keyword evidence="5" id="KW-1185">Reference proteome</keyword>
<dbReference type="InterPro" id="IPR012338">
    <property type="entry name" value="Beta-lactam/transpept-like"/>
</dbReference>
<dbReference type="InterPro" id="IPR001466">
    <property type="entry name" value="Beta-lactam-related"/>
</dbReference>
<comment type="caution">
    <text evidence="4">The sequence shown here is derived from an EMBL/GenBank/DDBJ whole genome shotgun (WGS) entry which is preliminary data.</text>
</comment>
<name>A0A504JDU4_9FLAO</name>
<proteinExistence type="predicted"/>
<dbReference type="Pfam" id="PF00144">
    <property type="entry name" value="Beta-lactamase"/>
    <property type="match status" value="1"/>
</dbReference>
<dbReference type="InterPro" id="IPR011990">
    <property type="entry name" value="TPR-like_helical_dom_sf"/>
</dbReference>
<dbReference type="PANTHER" id="PTHR46825:SF12">
    <property type="entry name" value="PENICILLIN-BINDING PROTEIN 4"/>
    <property type="match status" value="1"/>
</dbReference>
<dbReference type="EMBL" id="VFWZ01000001">
    <property type="protein sequence ID" value="TPN88884.1"/>
    <property type="molecule type" value="Genomic_DNA"/>
</dbReference>
<dbReference type="Gene3D" id="1.25.40.10">
    <property type="entry name" value="Tetratricopeptide repeat domain"/>
    <property type="match status" value="1"/>
</dbReference>
<feature type="domain" description="Tetratricopeptide SHNi-TPR" evidence="3">
    <location>
        <begin position="586"/>
        <end position="616"/>
    </location>
</feature>
<keyword evidence="1" id="KW-0802">TPR repeat</keyword>
<dbReference type="Pfam" id="PF10516">
    <property type="entry name" value="SHNi-TPR"/>
    <property type="match status" value="1"/>
</dbReference>
<organism evidence="4 5">
    <name type="scientific">Aquimarina algicola</name>
    <dbReference type="NCBI Taxonomy" id="2589995"/>
    <lineage>
        <taxon>Bacteria</taxon>
        <taxon>Pseudomonadati</taxon>
        <taxon>Bacteroidota</taxon>
        <taxon>Flavobacteriia</taxon>
        <taxon>Flavobacteriales</taxon>
        <taxon>Flavobacteriaceae</taxon>
        <taxon>Aquimarina</taxon>
    </lineage>
</organism>
<dbReference type="SMART" id="SM00028">
    <property type="entry name" value="TPR"/>
    <property type="match status" value="1"/>
</dbReference>
<evidence type="ECO:0000259" key="2">
    <source>
        <dbReference type="Pfam" id="PF00144"/>
    </source>
</evidence>
<evidence type="ECO:0000256" key="1">
    <source>
        <dbReference type="PROSITE-ProRule" id="PRU00339"/>
    </source>
</evidence>
<gene>
    <name evidence="4" type="ORF">FHK87_01325</name>
</gene>
<dbReference type="SUPFAM" id="SSF56601">
    <property type="entry name" value="beta-lactamase/transpeptidase-like"/>
    <property type="match status" value="1"/>
</dbReference>
<evidence type="ECO:0000313" key="4">
    <source>
        <dbReference type="EMBL" id="TPN88884.1"/>
    </source>
</evidence>
<dbReference type="OrthoDB" id="9814760at2"/>
<dbReference type="PROSITE" id="PS50005">
    <property type="entry name" value="TPR"/>
    <property type="match status" value="1"/>
</dbReference>
<protein>
    <submittedName>
        <fullName evidence="4">Penicillin-binding protein 4</fullName>
    </submittedName>
</protein>
<dbReference type="Gene3D" id="3.40.710.10">
    <property type="entry name" value="DD-peptidase/beta-lactamase superfamily"/>
    <property type="match status" value="1"/>
</dbReference>
<dbReference type="SUPFAM" id="SSF48452">
    <property type="entry name" value="TPR-like"/>
    <property type="match status" value="1"/>
</dbReference>
<evidence type="ECO:0000259" key="3">
    <source>
        <dbReference type="Pfam" id="PF10516"/>
    </source>
</evidence>
<dbReference type="InterPro" id="IPR019544">
    <property type="entry name" value="Tetratricopeptide_SHNi-TPR_dom"/>
</dbReference>
<sequence>MLRFIFSYFKLLEIIINQNQNIMKKTILSIAIASFLISCTQKTKESTPLSPKEPGPVKLVETNLIQPVYFEGDSTWTIEERMKHYGVPGVSIAVIKDYKIDWIKSYGVMDKDTKAPVTDQTLFQAGSISKPVAAYGALALVQQQKIDPDTDINTYLKSWKLPDNTFTESKKVTLKHLVSHTGGLTVHGFLGYSPDLTVPTLIQVLNGTPPANSDAIVVDKMPGESFRYSGGGYTVMQQMMIDIEDKPFPELMNNHVLQPLAMNNSTFNQPLLDEQLQAAATGYLPDGSMTKGKRHTYPEMAAAGLWTTAEDLAKFATNLQQTLKGTSEKVLSKAMTTQMLTPYIEDFVGLGIFLNTYKDEIYFGHGGWDEGFSSELIAHKDKGYGVVVLTNSNHPKFISELIRSVALSYHWDSYVPSYKKMGLDSTKLAEVIGRYRINGNRVAQISKKDNRLYKKLTGDASIELFRISDSTYISRDRENPIQFKVNPENNQMNLLLLDRNGEKIVGAFPKIGDEKKLPIELVEDGDFEAGLNAYSTLLKNNPRDLTVAENSLNRLAYELAFNLNKIQMAHDVLKINTILYPNSFNVYDSYGEVCMLMEKFDLALENYKKSLELNPENTNAISKIKEIEQKIKEQV</sequence>
<accession>A0A504JDU4</accession>
<feature type="domain" description="Beta-lactamase-related" evidence="2">
    <location>
        <begin position="77"/>
        <end position="397"/>
    </location>
</feature>
<dbReference type="Proteomes" id="UP000315540">
    <property type="component" value="Unassembled WGS sequence"/>
</dbReference>
<reference evidence="4 5" key="1">
    <citation type="submission" date="2019-06" db="EMBL/GenBank/DDBJ databases">
        <authorList>
            <person name="Meng X."/>
        </authorList>
    </citation>
    <scope>NUCLEOTIDE SEQUENCE [LARGE SCALE GENOMIC DNA]</scope>
    <source>
        <strain evidence="4 5">M625</strain>
    </source>
</reference>
<evidence type="ECO:0000313" key="5">
    <source>
        <dbReference type="Proteomes" id="UP000315540"/>
    </source>
</evidence>